<sequence length="747" mass="83708">MPISKLNPPQREAVLHGEGPLLILAGAGSGKTRVIVHRIVHLVRELGVPAWQILAVTFTNKAAGEMRERVEKALGGGELPLISTFHSLCARILRQDGHLLGYDRSFAIYDDGDTQKLLKEILAELNLDDKRYPARSLASAIDDCKNSGHMPSDVPNDFQHAVIAKVYAAYQDRLKRCNALDFGDLVMMAVKLFEQEPEVLERYRNRWQWLMVDEYQDTNPIQYRLVQLLAGERRNLCVVGDDDQSIYRWRGADIRNILDFEKDFPGVKVVKLEQNYRSTQAILTAAGAVVAKNRGRKAKKLWTENREGERIVYRRLEDERGEARSVCREIDRHRQGGGLLSDVAVFYRTNAQSRPVEDALVAEGIPYRMVGGMRFYERMEVKDILAYLKVLVNPADEMALKRIVNTPPRGIGHATLDRIADVAAQKGISYYEALRDCAGSGVLSAGPRGKLASFVALMDGFASLLDAVSLEDLTSRIIRESGYEAKLREEKSEEAADRLANLQELLAAMAEFEQTGDEKGAAPFLEQVALISDLERGEKGRDSVTLMTLHAAKGLEFPIVFMVGLEERLFPHVRALDDNEQMEEERRLCYVGMTRAMQRLFLSNARRRRVFGQDQMNPPSRFIADIPSELIDIEESQPTTSSWGSSNWARQSVSGYGRRETEPDASQHNLGRVLSESAGESAFPEVELVPDEEATGVVLGMKVRHGKFGVGVIRRVEGSGDEQKVIVWFNSVGPKKLLVRFAGLERV</sequence>
<evidence type="ECO:0000259" key="14">
    <source>
        <dbReference type="PROSITE" id="PS51217"/>
    </source>
</evidence>
<proteinExistence type="inferred from homology"/>
<evidence type="ECO:0000313" key="15">
    <source>
        <dbReference type="EMBL" id="MBT0665315.1"/>
    </source>
</evidence>
<accession>A0AAW4L723</accession>
<dbReference type="CDD" id="cd18807">
    <property type="entry name" value="SF1_C_UvrD"/>
    <property type="match status" value="1"/>
</dbReference>
<comment type="caution">
    <text evidence="15">The sequence shown here is derived from an EMBL/GenBank/DDBJ whole genome shotgun (WGS) entry which is preliminary data.</text>
</comment>
<dbReference type="PROSITE" id="PS51198">
    <property type="entry name" value="UVRD_HELICASE_ATP_BIND"/>
    <property type="match status" value="1"/>
</dbReference>
<dbReference type="EMBL" id="JAHCVJ010000005">
    <property type="protein sequence ID" value="MBT0665315.1"/>
    <property type="molecule type" value="Genomic_DNA"/>
</dbReference>
<keyword evidence="4 12" id="KW-0347">Helicase</keyword>
<dbReference type="InterPro" id="IPR014016">
    <property type="entry name" value="UvrD-like_ATP-bd"/>
</dbReference>
<evidence type="ECO:0000259" key="13">
    <source>
        <dbReference type="PROSITE" id="PS51198"/>
    </source>
</evidence>
<dbReference type="GO" id="GO:0016787">
    <property type="term" value="F:hydrolase activity"/>
    <property type="evidence" value="ECO:0007669"/>
    <property type="project" value="UniProtKB-UniRule"/>
</dbReference>
<dbReference type="GO" id="GO:0005524">
    <property type="term" value="F:ATP binding"/>
    <property type="evidence" value="ECO:0007669"/>
    <property type="project" value="UniProtKB-UniRule"/>
</dbReference>
<gene>
    <name evidence="15" type="ORF">KI809_13495</name>
</gene>
<feature type="domain" description="UvrD-like helicase ATP-binding" evidence="13">
    <location>
        <begin position="4"/>
        <end position="279"/>
    </location>
</feature>
<evidence type="ECO:0000256" key="8">
    <source>
        <dbReference type="ARBA" id="ARBA00034617"/>
    </source>
</evidence>
<dbReference type="AlphaFoldDB" id="A0AAW4L723"/>
<organism evidence="15 16">
    <name type="scientific">Geoanaerobacter pelophilus</name>
    <dbReference type="NCBI Taxonomy" id="60036"/>
    <lineage>
        <taxon>Bacteria</taxon>
        <taxon>Pseudomonadati</taxon>
        <taxon>Thermodesulfobacteriota</taxon>
        <taxon>Desulfuromonadia</taxon>
        <taxon>Geobacterales</taxon>
        <taxon>Geobacteraceae</taxon>
        <taxon>Geoanaerobacter</taxon>
    </lineage>
</organism>
<reference evidence="15 16" key="1">
    <citation type="submission" date="2021-05" db="EMBL/GenBank/DDBJ databases">
        <title>The draft genome of Geobacter pelophilus DSM 12255.</title>
        <authorList>
            <person name="Xu Z."/>
            <person name="Masuda Y."/>
            <person name="Itoh H."/>
            <person name="Senoo K."/>
        </authorList>
    </citation>
    <scope>NUCLEOTIDE SEQUENCE [LARGE SCALE GENOMIC DNA]</scope>
    <source>
        <strain evidence="15 16">DSM 12255</strain>
    </source>
</reference>
<dbReference type="RefSeq" id="WP_214172086.1">
    <property type="nucleotide sequence ID" value="NZ_JAHCVJ010000005.1"/>
</dbReference>
<dbReference type="PROSITE" id="PS51217">
    <property type="entry name" value="UVRD_HELICASE_CTER"/>
    <property type="match status" value="1"/>
</dbReference>
<dbReference type="Gene3D" id="3.40.50.300">
    <property type="entry name" value="P-loop containing nucleotide triphosphate hydrolases"/>
    <property type="match status" value="2"/>
</dbReference>
<dbReference type="Pfam" id="PF00580">
    <property type="entry name" value="UvrD-helicase"/>
    <property type="match status" value="1"/>
</dbReference>
<evidence type="ECO:0000256" key="7">
    <source>
        <dbReference type="ARBA" id="ARBA00023235"/>
    </source>
</evidence>
<dbReference type="PANTHER" id="PTHR11070:SF2">
    <property type="entry name" value="ATP-DEPENDENT DNA HELICASE SRS2"/>
    <property type="match status" value="1"/>
</dbReference>
<dbReference type="FunFam" id="1.10.486.10:FF:000003">
    <property type="entry name" value="ATP-dependent DNA helicase"/>
    <property type="match status" value="1"/>
</dbReference>
<evidence type="ECO:0000256" key="12">
    <source>
        <dbReference type="PROSITE-ProRule" id="PRU00560"/>
    </source>
</evidence>
<evidence type="ECO:0000256" key="1">
    <source>
        <dbReference type="ARBA" id="ARBA00009922"/>
    </source>
</evidence>
<feature type="domain" description="UvrD-like helicase C-terminal" evidence="14">
    <location>
        <begin position="280"/>
        <end position="554"/>
    </location>
</feature>
<dbReference type="GO" id="GO:0043138">
    <property type="term" value="F:3'-5' DNA helicase activity"/>
    <property type="evidence" value="ECO:0007669"/>
    <property type="project" value="UniProtKB-EC"/>
</dbReference>
<dbReference type="InterPro" id="IPR013986">
    <property type="entry name" value="DExx_box_DNA_helicase_dom_sf"/>
</dbReference>
<dbReference type="Gene3D" id="1.10.486.10">
    <property type="entry name" value="PCRA, domain 4"/>
    <property type="match status" value="1"/>
</dbReference>
<dbReference type="Pfam" id="PF13361">
    <property type="entry name" value="UvrD_C"/>
    <property type="match status" value="2"/>
</dbReference>
<dbReference type="FunFam" id="1.10.10.160:FF:000001">
    <property type="entry name" value="ATP-dependent DNA helicase"/>
    <property type="match status" value="1"/>
</dbReference>
<dbReference type="GO" id="GO:0005829">
    <property type="term" value="C:cytosol"/>
    <property type="evidence" value="ECO:0007669"/>
    <property type="project" value="TreeGrafter"/>
</dbReference>
<keyword evidence="3 12" id="KW-0378">Hydrolase</keyword>
<dbReference type="Gene3D" id="1.10.10.160">
    <property type="match status" value="1"/>
</dbReference>
<dbReference type="GO" id="GO:0033202">
    <property type="term" value="C:DNA helicase complex"/>
    <property type="evidence" value="ECO:0007669"/>
    <property type="project" value="TreeGrafter"/>
</dbReference>
<comment type="catalytic activity">
    <reaction evidence="8">
        <text>Couples ATP hydrolysis with the unwinding of duplex DNA by translocating in the 3'-5' direction.</text>
        <dbReference type="EC" id="5.6.2.4"/>
    </reaction>
</comment>
<dbReference type="GO" id="GO:0000725">
    <property type="term" value="P:recombinational repair"/>
    <property type="evidence" value="ECO:0007669"/>
    <property type="project" value="TreeGrafter"/>
</dbReference>
<keyword evidence="2 12" id="KW-0547">Nucleotide-binding</keyword>
<dbReference type="EC" id="5.6.2.4" evidence="9"/>
<dbReference type="InterPro" id="IPR000212">
    <property type="entry name" value="DNA_helicase_UvrD/REP"/>
</dbReference>
<dbReference type="InterPro" id="IPR027417">
    <property type="entry name" value="P-loop_NTPase"/>
</dbReference>
<dbReference type="GO" id="GO:0003677">
    <property type="term" value="F:DNA binding"/>
    <property type="evidence" value="ECO:0007669"/>
    <property type="project" value="UniProtKB-KW"/>
</dbReference>
<dbReference type="InterPro" id="IPR014017">
    <property type="entry name" value="DNA_helicase_UvrD-like_C"/>
</dbReference>
<keyword evidence="5 12" id="KW-0067">ATP-binding</keyword>
<dbReference type="Pfam" id="PF21196">
    <property type="entry name" value="PcrA_UvrD_tudor"/>
    <property type="match status" value="1"/>
</dbReference>
<dbReference type="SUPFAM" id="SSF52540">
    <property type="entry name" value="P-loop containing nucleoside triphosphate hydrolases"/>
    <property type="match status" value="1"/>
</dbReference>
<dbReference type="PANTHER" id="PTHR11070">
    <property type="entry name" value="UVRD / RECB / PCRA DNA HELICASE FAMILY MEMBER"/>
    <property type="match status" value="1"/>
</dbReference>
<keyword evidence="6" id="KW-0238">DNA-binding</keyword>
<comment type="catalytic activity">
    <reaction evidence="11">
        <text>ATP + H2O = ADP + phosphate + H(+)</text>
        <dbReference type="Rhea" id="RHEA:13065"/>
        <dbReference type="ChEBI" id="CHEBI:15377"/>
        <dbReference type="ChEBI" id="CHEBI:15378"/>
        <dbReference type="ChEBI" id="CHEBI:30616"/>
        <dbReference type="ChEBI" id="CHEBI:43474"/>
        <dbReference type="ChEBI" id="CHEBI:456216"/>
        <dbReference type="EC" id="5.6.2.4"/>
    </reaction>
</comment>
<evidence type="ECO:0000256" key="6">
    <source>
        <dbReference type="ARBA" id="ARBA00023125"/>
    </source>
</evidence>
<name>A0AAW4L723_9BACT</name>
<evidence type="ECO:0000256" key="10">
    <source>
        <dbReference type="ARBA" id="ARBA00034923"/>
    </source>
</evidence>
<dbReference type="CDD" id="cd17932">
    <property type="entry name" value="DEXQc_UvrD"/>
    <property type="match status" value="1"/>
</dbReference>
<keyword evidence="7" id="KW-0413">Isomerase</keyword>
<evidence type="ECO:0000256" key="11">
    <source>
        <dbReference type="ARBA" id="ARBA00048988"/>
    </source>
</evidence>
<protein>
    <recommendedName>
        <fullName evidence="9">DNA 3'-5' helicase</fullName>
        <ecNumber evidence="9">5.6.2.4</ecNumber>
    </recommendedName>
    <alternativeName>
        <fullName evidence="10">DNA 3'-5' helicase II</fullName>
    </alternativeName>
</protein>
<evidence type="ECO:0000256" key="4">
    <source>
        <dbReference type="ARBA" id="ARBA00022806"/>
    </source>
</evidence>
<keyword evidence="16" id="KW-1185">Reference proteome</keyword>
<evidence type="ECO:0000256" key="5">
    <source>
        <dbReference type="ARBA" id="ARBA00022840"/>
    </source>
</evidence>
<evidence type="ECO:0000256" key="3">
    <source>
        <dbReference type="ARBA" id="ARBA00022801"/>
    </source>
</evidence>
<comment type="similarity">
    <text evidence="1">Belongs to the helicase family. UvrD subfamily.</text>
</comment>
<dbReference type="Proteomes" id="UP000811899">
    <property type="component" value="Unassembled WGS sequence"/>
</dbReference>
<dbReference type="GO" id="GO:0009314">
    <property type="term" value="P:response to radiation"/>
    <property type="evidence" value="ECO:0007669"/>
    <property type="project" value="UniProtKB-ARBA"/>
</dbReference>
<feature type="binding site" evidence="12">
    <location>
        <begin position="25"/>
        <end position="32"/>
    </location>
    <ligand>
        <name>ATP</name>
        <dbReference type="ChEBI" id="CHEBI:30616"/>
    </ligand>
</feature>
<evidence type="ECO:0000313" key="16">
    <source>
        <dbReference type="Proteomes" id="UP000811899"/>
    </source>
</evidence>
<evidence type="ECO:0000256" key="9">
    <source>
        <dbReference type="ARBA" id="ARBA00034808"/>
    </source>
</evidence>
<evidence type="ECO:0000256" key="2">
    <source>
        <dbReference type="ARBA" id="ARBA00022741"/>
    </source>
</evidence>